<feature type="region of interest" description="Disordered" evidence="1">
    <location>
        <begin position="285"/>
        <end position="326"/>
    </location>
</feature>
<evidence type="ECO:0000313" key="2">
    <source>
        <dbReference type="EMBL" id="EFO61096.1"/>
    </source>
</evidence>
<dbReference type="EMBL" id="ACVC01000346">
    <property type="protein sequence ID" value="EFO61096.1"/>
    <property type="molecule type" value="Genomic_DNA"/>
</dbReference>
<sequence>MSRQDTPARREDAPRHTSSAEYFMELVRAQEHASRQTPHLSDQLFTYNEEEYAPFDLDPVRPAHIAPADETLDCACTRTLETGECTIRGAPGSLLHRLEMHSEASLPPEMLKNARPAIISNASKTLRTRNAETKKIITSERLVGGMKTGADVIAYFARTPDKAVVKIVYCSPTTTPVDKVYNPYNLRVIDGDVAKKLPVYYTISQNGVMRVVNSDVKVLKVYDMINNKSTLNPSLYKLEKTADKNIVHSLRQDGIPGGTNTDFFALDPYAGSDGASDWNDTTSGVHCEAPGDASSNDGFQHRSSGIDTGIRGDKSHRRKPEQTDPNILSRTIESDLVTAFHDDASEFTMLDRWILEASNFDILRNYKFFKHFYQLKTLQTWIAFRKYKRYCRNRKSITKSLFLSRPHFLQSLKNIWAVLYDIKMSQCI</sequence>
<dbReference type="OrthoDB" id="433637at2759"/>
<reference evidence="2 3" key="1">
    <citation type="journal article" date="2010" name="BMC Genomics">
        <title>Genome analysis and comparative genomics of a Giardia intestinalis assemblage E isolate.</title>
        <authorList>
            <person name="Jerlstrom-Hultqvist J."/>
            <person name="Franzen O."/>
            <person name="Ankarklev J."/>
            <person name="Xu F."/>
            <person name="Nohynkova E."/>
            <person name="Andersson J.O."/>
            <person name="Svard S.G."/>
            <person name="Andersson B."/>
        </authorList>
    </citation>
    <scope>NUCLEOTIDE SEQUENCE [LARGE SCALE GENOMIC DNA]</scope>
    <source>
        <strain evidence="2 3">P15</strain>
    </source>
</reference>
<dbReference type="AlphaFoldDB" id="E1F8W5"/>
<dbReference type="Proteomes" id="UP000008974">
    <property type="component" value="Unassembled WGS sequence"/>
</dbReference>
<name>E1F8W5_GIAIA</name>
<feature type="compositionally biased region" description="Polar residues" evidence="1">
    <location>
        <begin position="293"/>
        <end position="306"/>
    </location>
</feature>
<feature type="non-terminal residue" evidence="2">
    <location>
        <position position="428"/>
    </location>
</feature>
<evidence type="ECO:0000256" key="1">
    <source>
        <dbReference type="SAM" id="MobiDB-lite"/>
    </source>
</evidence>
<organism evidence="2 3">
    <name type="scientific">Giardia intestinalis (strain P15)</name>
    <name type="common">Giardia lamblia</name>
    <dbReference type="NCBI Taxonomy" id="658858"/>
    <lineage>
        <taxon>Eukaryota</taxon>
        <taxon>Metamonada</taxon>
        <taxon>Diplomonadida</taxon>
        <taxon>Hexamitidae</taxon>
        <taxon>Giardiinae</taxon>
        <taxon>Giardia</taxon>
    </lineage>
</organism>
<evidence type="ECO:0000313" key="3">
    <source>
        <dbReference type="Proteomes" id="UP000008974"/>
    </source>
</evidence>
<proteinExistence type="predicted"/>
<dbReference type="VEuPathDB" id="GiardiaDB:GLP15_5225"/>
<comment type="caution">
    <text evidence="2">The sequence shown here is derived from an EMBL/GenBank/DDBJ whole genome shotgun (WGS) entry which is preliminary data.</text>
</comment>
<accession>E1F8W5</accession>
<gene>
    <name evidence="2" type="ORF">GLP15_5225</name>
</gene>
<protein>
    <submittedName>
        <fullName evidence="2">Dynein heavy chain</fullName>
    </submittedName>
</protein>